<accession>A0A6J4JQK3</accession>
<reference evidence="2" key="1">
    <citation type="submission" date="2020-02" db="EMBL/GenBank/DDBJ databases">
        <authorList>
            <person name="Meier V. D."/>
        </authorList>
    </citation>
    <scope>NUCLEOTIDE SEQUENCE</scope>
    <source>
        <strain evidence="2">AVDCRST_MAG54</strain>
    </source>
</reference>
<dbReference type="EMBL" id="CADCTH010000496">
    <property type="protein sequence ID" value="CAA9284538.1"/>
    <property type="molecule type" value="Genomic_DNA"/>
</dbReference>
<feature type="non-terminal residue" evidence="2">
    <location>
        <position position="1"/>
    </location>
</feature>
<name>A0A6J4JQK3_9PSEU</name>
<dbReference type="AlphaFoldDB" id="A0A6J4JQK3"/>
<gene>
    <name evidence="2" type="ORF">AVDCRST_MAG54-3909</name>
</gene>
<organism evidence="2">
    <name type="scientific">uncultured Actinomycetospora sp</name>
    <dbReference type="NCBI Taxonomy" id="1135996"/>
    <lineage>
        <taxon>Bacteria</taxon>
        <taxon>Bacillati</taxon>
        <taxon>Actinomycetota</taxon>
        <taxon>Actinomycetes</taxon>
        <taxon>Pseudonocardiales</taxon>
        <taxon>Pseudonocardiaceae</taxon>
        <taxon>Actinomycetospora</taxon>
        <taxon>environmental samples</taxon>
    </lineage>
</organism>
<feature type="region of interest" description="Disordered" evidence="1">
    <location>
        <begin position="1"/>
        <end position="76"/>
    </location>
</feature>
<protein>
    <submittedName>
        <fullName evidence="2">Uncharacterized protein</fullName>
    </submittedName>
</protein>
<evidence type="ECO:0000313" key="2">
    <source>
        <dbReference type="EMBL" id="CAA9284538.1"/>
    </source>
</evidence>
<sequence length="104" mass="11804">DHHAVALVARRRGRAARAPARRRQHARRLRDAAGVPARRVRRAGRRPAGPRTLVRPGRDAHRRRHHRRRRGRPRRTGLGACTCWAARSAPASRSSWRGATARGR</sequence>
<feature type="non-terminal residue" evidence="2">
    <location>
        <position position="104"/>
    </location>
</feature>
<evidence type="ECO:0000256" key="1">
    <source>
        <dbReference type="SAM" id="MobiDB-lite"/>
    </source>
</evidence>
<proteinExistence type="predicted"/>
<feature type="compositionally biased region" description="Basic residues" evidence="1">
    <location>
        <begin position="60"/>
        <end position="75"/>
    </location>
</feature>
<feature type="compositionally biased region" description="Basic residues" evidence="1">
    <location>
        <begin position="1"/>
        <end position="28"/>
    </location>
</feature>